<dbReference type="RefSeq" id="WP_118401386.1">
    <property type="nucleotide sequence ID" value="NZ_JAPZEG010000007.1"/>
</dbReference>
<dbReference type="AlphaFoldDB" id="A0AAW6K2I2"/>
<feature type="transmembrane region" description="Helical" evidence="1">
    <location>
        <begin position="38"/>
        <end position="59"/>
    </location>
</feature>
<feature type="transmembrane region" description="Helical" evidence="1">
    <location>
        <begin position="131"/>
        <end position="153"/>
    </location>
</feature>
<evidence type="ECO:0000313" key="3">
    <source>
        <dbReference type="Proteomes" id="UP001149331"/>
    </source>
</evidence>
<accession>A0AAW6K2I2</accession>
<comment type="caution">
    <text evidence="2">The sequence shown here is derived from an EMBL/GenBank/DDBJ whole genome shotgun (WGS) entry which is preliminary data.</text>
</comment>
<proteinExistence type="predicted"/>
<keyword evidence="1" id="KW-0472">Membrane</keyword>
<feature type="transmembrane region" description="Helical" evidence="1">
    <location>
        <begin position="97"/>
        <end position="119"/>
    </location>
</feature>
<feature type="transmembrane region" description="Helical" evidence="1">
    <location>
        <begin position="306"/>
        <end position="331"/>
    </location>
</feature>
<evidence type="ECO:0000313" key="2">
    <source>
        <dbReference type="EMBL" id="MDE1203400.1"/>
    </source>
</evidence>
<keyword evidence="1" id="KW-1133">Transmembrane helix</keyword>
<organism evidence="2 3">
    <name type="scientific">Mediterraneibacter gnavus</name>
    <name type="common">Ruminococcus gnavus</name>
    <dbReference type="NCBI Taxonomy" id="33038"/>
    <lineage>
        <taxon>Bacteria</taxon>
        <taxon>Bacillati</taxon>
        <taxon>Bacillota</taxon>
        <taxon>Clostridia</taxon>
        <taxon>Lachnospirales</taxon>
        <taxon>Lachnospiraceae</taxon>
        <taxon>Mediterraneibacter</taxon>
    </lineage>
</organism>
<dbReference type="EMBL" id="JAPZEG010000007">
    <property type="protein sequence ID" value="MDE1203400.1"/>
    <property type="molecule type" value="Genomic_DNA"/>
</dbReference>
<feature type="transmembrane region" description="Helical" evidence="1">
    <location>
        <begin position="213"/>
        <end position="231"/>
    </location>
</feature>
<sequence length="403" mass="45554">MSDWYLHLDKRKYSFWGKGLTICSFFTVLSQLPQIVDMGISSLISKIVWVVFFVLIVSTTKGKASINIQKIMFSIAMMFSYMLFTIIASIITNKQYYATSLFNSVFLSIFIFFIGAYIGKQITKYDCQMCAIAYLIASTILALDLYFTIYRGADISNVVYLYASKNSAGVIVFTAALIAFVYSWKIRSTFLKISNIAIMAFLIYLVFVMKTRAMIVCIPVVIAIAVIRAPFKKRIKVPIVILCIGLIVLLQNETMYDMLINDIVLGGRTGDLNSVSSGRFEQWLELADNMSGNLLIGDGTTEQESLILTALIQCGLIMGGLIIAYAMWPLIYSIYKVRNNKSYEMFLLLLVSVTYFIDAIFEQLAPFGPGARCFYLWLMFGILLVKNNKGEIIDERKKYKGID</sequence>
<evidence type="ECO:0008006" key="4">
    <source>
        <dbReference type="Google" id="ProtNLM"/>
    </source>
</evidence>
<evidence type="ECO:0000256" key="1">
    <source>
        <dbReference type="SAM" id="Phobius"/>
    </source>
</evidence>
<reference evidence="2" key="1">
    <citation type="submission" date="2022-12" db="EMBL/GenBank/DDBJ databases">
        <title>Genome of R. gnavus strain RSHDN_120.</title>
        <authorList>
            <person name="Abdugheni R."/>
        </authorList>
    </citation>
    <scope>NUCLEOTIDE SEQUENCE</scope>
    <source>
        <strain evidence="2">RSHDN_120</strain>
    </source>
</reference>
<protein>
    <recommendedName>
        <fullName evidence="4">O-antigen ligase domain-containing protein</fullName>
    </recommendedName>
</protein>
<dbReference type="Proteomes" id="UP001149331">
    <property type="component" value="Unassembled WGS sequence"/>
</dbReference>
<feature type="transmembrane region" description="Helical" evidence="1">
    <location>
        <begin position="238"/>
        <end position="256"/>
    </location>
</feature>
<feature type="transmembrane region" description="Helical" evidence="1">
    <location>
        <begin position="15"/>
        <end position="32"/>
    </location>
</feature>
<gene>
    <name evidence="2" type="ORF">O4N78_07400</name>
</gene>
<keyword evidence="1" id="KW-0812">Transmembrane</keyword>
<name>A0AAW6K2I2_MEDGN</name>
<feature type="transmembrane region" description="Helical" evidence="1">
    <location>
        <begin position="367"/>
        <end position="385"/>
    </location>
</feature>
<feature type="transmembrane region" description="Helical" evidence="1">
    <location>
        <begin position="159"/>
        <end position="182"/>
    </location>
</feature>
<feature type="transmembrane region" description="Helical" evidence="1">
    <location>
        <begin position="343"/>
        <end position="361"/>
    </location>
</feature>
<feature type="transmembrane region" description="Helical" evidence="1">
    <location>
        <begin position="189"/>
        <end position="207"/>
    </location>
</feature>
<feature type="transmembrane region" description="Helical" evidence="1">
    <location>
        <begin position="71"/>
        <end position="91"/>
    </location>
</feature>